<dbReference type="InterPro" id="IPR036388">
    <property type="entry name" value="WH-like_DNA-bd_sf"/>
</dbReference>
<keyword evidence="6" id="KW-1185">Reference proteome</keyword>
<dbReference type="InterPro" id="IPR023187">
    <property type="entry name" value="Tscrpt_reg_MarR-type_CS"/>
</dbReference>
<evidence type="ECO:0000256" key="2">
    <source>
        <dbReference type="ARBA" id="ARBA00023125"/>
    </source>
</evidence>
<evidence type="ECO:0000256" key="3">
    <source>
        <dbReference type="ARBA" id="ARBA00023163"/>
    </source>
</evidence>
<gene>
    <name evidence="5" type="ORF">GA0061103_4169</name>
</gene>
<dbReference type="PANTHER" id="PTHR42756">
    <property type="entry name" value="TRANSCRIPTIONAL REGULATOR, MARR"/>
    <property type="match status" value="1"/>
</dbReference>
<dbReference type="STRING" id="410764.GA0061103_4169"/>
<dbReference type="EMBL" id="FMAG01000003">
    <property type="protein sequence ID" value="SCB29724.1"/>
    <property type="molecule type" value="Genomic_DNA"/>
</dbReference>
<dbReference type="SMART" id="SM00347">
    <property type="entry name" value="HTH_MARR"/>
    <property type="match status" value="1"/>
</dbReference>
<organism evidence="5 6">
    <name type="scientific">Rhizobium multihospitium</name>
    <dbReference type="NCBI Taxonomy" id="410764"/>
    <lineage>
        <taxon>Bacteria</taxon>
        <taxon>Pseudomonadati</taxon>
        <taxon>Pseudomonadota</taxon>
        <taxon>Alphaproteobacteria</taxon>
        <taxon>Hyphomicrobiales</taxon>
        <taxon>Rhizobiaceae</taxon>
        <taxon>Rhizobium/Agrobacterium group</taxon>
        <taxon>Rhizobium</taxon>
    </lineage>
</organism>
<dbReference type="Pfam" id="PF01047">
    <property type="entry name" value="MarR"/>
    <property type="match status" value="1"/>
</dbReference>
<dbReference type="AlphaFoldDB" id="A0A1C3VQH6"/>
<evidence type="ECO:0000313" key="5">
    <source>
        <dbReference type="EMBL" id="SCB29724.1"/>
    </source>
</evidence>
<evidence type="ECO:0000259" key="4">
    <source>
        <dbReference type="PROSITE" id="PS50995"/>
    </source>
</evidence>
<keyword evidence="2 5" id="KW-0238">DNA-binding</keyword>
<name>A0A1C3VQH6_9HYPH</name>
<feature type="domain" description="HTH marR-type" evidence="4">
    <location>
        <begin position="19"/>
        <end position="151"/>
    </location>
</feature>
<dbReference type="PANTHER" id="PTHR42756:SF1">
    <property type="entry name" value="TRANSCRIPTIONAL REPRESSOR OF EMRAB OPERON"/>
    <property type="match status" value="1"/>
</dbReference>
<reference evidence="6" key="1">
    <citation type="submission" date="2016-08" db="EMBL/GenBank/DDBJ databases">
        <authorList>
            <person name="Varghese N."/>
            <person name="Submissions Spin"/>
        </authorList>
    </citation>
    <scope>NUCLEOTIDE SEQUENCE [LARGE SCALE GENOMIC DNA]</scope>
    <source>
        <strain evidence="6">HAMBI 2975</strain>
    </source>
</reference>
<dbReference type="PROSITE" id="PS50995">
    <property type="entry name" value="HTH_MARR_2"/>
    <property type="match status" value="1"/>
</dbReference>
<keyword evidence="1" id="KW-0805">Transcription regulation</keyword>
<evidence type="ECO:0000256" key="1">
    <source>
        <dbReference type="ARBA" id="ARBA00023015"/>
    </source>
</evidence>
<dbReference type="InterPro" id="IPR000835">
    <property type="entry name" value="HTH_MarR-typ"/>
</dbReference>
<dbReference type="OrthoDB" id="5974674at2"/>
<evidence type="ECO:0000313" key="6">
    <source>
        <dbReference type="Proteomes" id="UP000199101"/>
    </source>
</evidence>
<dbReference type="GO" id="GO:0003677">
    <property type="term" value="F:DNA binding"/>
    <property type="evidence" value="ECO:0007669"/>
    <property type="project" value="UniProtKB-KW"/>
</dbReference>
<dbReference type="PROSITE" id="PS01117">
    <property type="entry name" value="HTH_MARR_1"/>
    <property type="match status" value="1"/>
</dbReference>
<keyword evidence="3" id="KW-0804">Transcription</keyword>
<protein>
    <submittedName>
        <fullName evidence="5">DNA-binding transcriptional regulator, MarR family</fullName>
    </submittedName>
</protein>
<accession>A0A1C3VQH6</accession>
<dbReference type="Proteomes" id="UP000199101">
    <property type="component" value="Unassembled WGS sequence"/>
</dbReference>
<dbReference type="GO" id="GO:0003700">
    <property type="term" value="F:DNA-binding transcription factor activity"/>
    <property type="evidence" value="ECO:0007669"/>
    <property type="project" value="InterPro"/>
</dbReference>
<dbReference type="SUPFAM" id="SSF46785">
    <property type="entry name" value="Winged helix' DNA-binding domain"/>
    <property type="match status" value="1"/>
</dbReference>
<dbReference type="RefSeq" id="WP_092712549.1">
    <property type="nucleotide sequence ID" value="NZ_FMAG01000003.1"/>
</dbReference>
<dbReference type="InterPro" id="IPR036390">
    <property type="entry name" value="WH_DNA-bd_sf"/>
</dbReference>
<proteinExistence type="predicted"/>
<sequence length="161" mass="18180">MSTESLQNTHIGGQLRELHSALVEIVGVMNRPQRDEAMIKEAGISLERALFSLLVLVERLGPIGVVELADRVGRDYTTVSRQVAKMEGLGLISRQENAVDRRLREAVITEQGKAMTDRIDQARERIARSIFAKWDNQDIEDLVRLMRRFADDIKDDAPAAR</sequence>
<dbReference type="PRINTS" id="PR00598">
    <property type="entry name" value="HTHMARR"/>
</dbReference>
<dbReference type="Gene3D" id="1.10.10.10">
    <property type="entry name" value="Winged helix-like DNA-binding domain superfamily/Winged helix DNA-binding domain"/>
    <property type="match status" value="1"/>
</dbReference>